<dbReference type="InterPro" id="IPR043202">
    <property type="entry name" value="Band-7_stomatin-like"/>
</dbReference>
<evidence type="ECO:0000313" key="4">
    <source>
        <dbReference type="EMBL" id="RRB07817.1"/>
    </source>
</evidence>
<comment type="subcellular location">
    <subcellularLocation>
        <location evidence="1">Membrane</location>
        <topology evidence="1">Single-pass membrane protein</topology>
    </subcellularLocation>
</comment>
<dbReference type="SUPFAM" id="SSF117892">
    <property type="entry name" value="Band 7/SPFH domain"/>
    <property type="match status" value="1"/>
</dbReference>
<dbReference type="PRINTS" id="PR00721">
    <property type="entry name" value="STOMATIN"/>
</dbReference>
<comment type="caution">
    <text evidence="4">The sequence shown here is derived from an EMBL/GenBank/DDBJ whole genome shotgun (WGS) entry which is preliminary data.</text>
</comment>
<dbReference type="GO" id="GO:0098552">
    <property type="term" value="C:side of membrane"/>
    <property type="evidence" value="ECO:0007669"/>
    <property type="project" value="UniProtKB-ARBA"/>
</dbReference>
<dbReference type="OrthoDB" id="9809197at2"/>
<evidence type="ECO:0000313" key="5">
    <source>
        <dbReference type="Proteomes" id="UP000271925"/>
    </source>
</evidence>
<reference evidence="4 5" key="1">
    <citation type="submission" date="2018-11" db="EMBL/GenBank/DDBJ databases">
        <authorList>
            <person name="Zhou Z."/>
            <person name="Wang G."/>
        </authorList>
    </citation>
    <scope>NUCLEOTIDE SEQUENCE [LARGE SCALE GENOMIC DNA]</scope>
    <source>
        <strain evidence="4 5">KCTC52004</strain>
    </source>
</reference>
<dbReference type="PANTHER" id="PTHR10264">
    <property type="entry name" value="BAND 7 PROTEIN-RELATED"/>
    <property type="match status" value="1"/>
</dbReference>
<comment type="similarity">
    <text evidence="2">Belongs to the band 7/mec-2 family.</text>
</comment>
<dbReference type="SMART" id="SM00244">
    <property type="entry name" value="PHB"/>
    <property type="match status" value="1"/>
</dbReference>
<dbReference type="Gene3D" id="3.30.479.30">
    <property type="entry name" value="Band 7 domain"/>
    <property type="match status" value="1"/>
</dbReference>
<dbReference type="AlphaFoldDB" id="A0A3P1C3E2"/>
<dbReference type="RefSeq" id="WP_124873283.1">
    <property type="nucleotide sequence ID" value="NZ_RQJO01000007.1"/>
</dbReference>
<dbReference type="Proteomes" id="UP000271925">
    <property type="component" value="Unassembled WGS sequence"/>
</dbReference>
<dbReference type="GO" id="GO:0005886">
    <property type="term" value="C:plasma membrane"/>
    <property type="evidence" value="ECO:0007669"/>
    <property type="project" value="InterPro"/>
</dbReference>
<proteinExistence type="inferred from homology"/>
<evidence type="ECO:0000256" key="2">
    <source>
        <dbReference type="ARBA" id="ARBA00008164"/>
    </source>
</evidence>
<gene>
    <name evidence="4" type="ORF">EHT25_08595</name>
</gene>
<dbReference type="Gene3D" id="6.10.250.2090">
    <property type="match status" value="1"/>
</dbReference>
<feature type="domain" description="Band 7" evidence="3">
    <location>
        <begin position="16"/>
        <end position="173"/>
    </location>
</feature>
<dbReference type="InterPro" id="IPR001972">
    <property type="entry name" value="Stomatin_HflK_fam"/>
</dbReference>
<evidence type="ECO:0000259" key="3">
    <source>
        <dbReference type="SMART" id="SM00244"/>
    </source>
</evidence>
<name>A0A3P1C3E2_9BACT</name>
<evidence type="ECO:0000256" key="1">
    <source>
        <dbReference type="ARBA" id="ARBA00004167"/>
    </source>
</evidence>
<dbReference type="InterPro" id="IPR036013">
    <property type="entry name" value="Band_7/SPFH_dom_sf"/>
</dbReference>
<dbReference type="InterPro" id="IPR001107">
    <property type="entry name" value="Band_7"/>
</dbReference>
<dbReference type="EMBL" id="RQJO01000007">
    <property type="protein sequence ID" value="RRB07817.1"/>
    <property type="molecule type" value="Genomic_DNA"/>
</dbReference>
<sequence>MAILLVFALILVVLLTGFRIAQEYQRAVVFRLGRFQSIQGPGLYWLIPFIDRQQKVDIRTKTVDLEQQETITKDSVTIKVNAVLWFRIITPKDAIIEVADYNKAVYQFSVTALRNIIGQHSLDEVLREREQINKTLQGIVDSTTEPWGIKIEMVEMKDVEIPAAMQRAMAREAEATREKRARIVKAEAELEASIKLTQGATEMEKSPIAVELRRMQMLSEIGIDNNTTTIVMVPSDFTSAAKSFSERVAQQKTA</sequence>
<keyword evidence="5" id="KW-1185">Reference proteome</keyword>
<accession>A0A3P1C3E2</accession>
<dbReference type="Pfam" id="PF01145">
    <property type="entry name" value="Band_7"/>
    <property type="match status" value="1"/>
</dbReference>
<dbReference type="CDD" id="cd08826">
    <property type="entry name" value="SPFH_eoslipins_u1"/>
    <property type="match status" value="1"/>
</dbReference>
<protein>
    <submittedName>
        <fullName evidence="4">Slipin family protein</fullName>
    </submittedName>
</protein>
<organism evidence="4 5">
    <name type="scientific">Larkinella rosea</name>
    <dbReference type="NCBI Taxonomy" id="2025312"/>
    <lineage>
        <taxon>Bacteria</taxon>
        <taxon>Pseudomonadati</taxon>
        <taxon>Bacteroidota</taxon>
        <taxon>Cytophagia</taxon>
        <taxon>Cytophagales</taxon>
        <taxon>Spirosomataceae</taxon>
        <taxon>Larkinella</taxon>
    </lineage>
</organism>
<dbReference type="PANTHER" id="PTHR10264:SF19">
    <property type="entry name" value="AT06885P-RELATED"/>
    <property type="match status" value="1"/>
</dbReference>
<dbReference type="FunFam" id="3.30.479.30:FF:000004">
    <property type="entry name" value="Putative membrane protease family, stomatin"/>
    <property type="match status" value="1"/>
</dbReference>